<keyword evidence="2" id="KW-0812">Transmembrane</keyword>
<feature type="transmembrane region" description="Helical" evidence="2">
    <location>
        <begin position="37"/>
        <end position="56"/>
    </location>
</feature>
<feature type="compositionally biased region" description="Basic and acidic residues" evidence="1">
    <location>
        <begin position="1"/>
        <end position="11"/>
    </location>
</feature>
<dbReference type="AlphaFoldDB" id="A0A7C9PJ12"/>
<dbReference type="EMBL" id="JAAGOH010000026">
    <property type="protein sequence ID" value="NDY93028.1"/>
    <property type="molecule type" value="Genomic_DNA"/>
</dbReference>
<evidence type="ECO:0000313" key="3">
    <source>
        <dbReference type="EMBL" id="NDY93028.1"/>
    </source>
</evidence>
<comment type="caution">
    <text evidence="3">The sequence shown here is derived from an EMBL/GenBank/DDBJ whole genome shotgun (WGS) entry which is preliminary data.</text>
</comment>
<keyword evidence="2" id="KW-1133">Transmembrane helix</keyword>
<evidence type="ECO:0000313" key="4">
    <source>
        <dbReference type="Proteomes" id="UP000484255"/>
    </source>
</evidence>
<organism evidence="3 4">
    <name type="scientific">Ideonella livida</name>
    <dbReference type="NCBI Taxonomy" id="2707176"/>
    <lineage>
        <taxon>Bacteria</taxon>
        <taxon>Pseudomonadati</taxon>
        <taxon>Pseudomonadota</taxon>
        <taxon>Betaproteobacteria</taxon>
        <taxon>Burkholderiales</taxon>
        <taxon>Sphaerotilaceae</taxon>
        <taxon>Ideonella</taxon>
    </lineage>
</organism>
<keyword evidence="4" id="KW-1185">Reference proteome</keyword>
<protein>
    <submittedName>
        <fullName evidence="3">Uncharacterized protein</fullName>
    </submittedName>
</protein>
<reference evidence="3 4" key="1">
    <citation type="submission" date="2020-02" db="EMBL/GenBank/DDBJ databases">
        <title>Ideonella bacterium strain TBM-1.</title>
        <authorList>
            <person name="Chen W.-M."/>
        </authorList>
    </citation>
    <scope>NUCLEOTIDE SEQUENCE [LARGE SCALE GENOMIC DNA]</scope>
    <source>
        <strain evidence="3 4">TBM-1</strain>
    </source>
</reference>
<accession>A0A7C9PJ12</accession>
<keyword evidence="2" id="KW-0472">Membrane</keyword>
<feature type="region of interest" description="Disordered" evidence="1">
    <location>
        <begin position="1"/>
        <end position="28"/>
    </location>
</feature>
<name>A0A7C9PJ12_9BURK</name>
<gene>
    <name evidence="3" type="ORF">G3A44_17690</name>
</gene>
<dbReference type="RefSeq" id="WP_163459079.1">
    <property type="nucleotide sequence ID" value="NZ_JAAGOH010000026.1"/>
</dbReference>
<evidence type="ECO:0000256" key="2">
    <source>
        <dbReference type="SAM" id="Phobius"/>
    </source>
</evidence>
<dbReference type="Proteomes" id="UP000484255">
    <property type="component" value="Unassembled WGS sequence"/>
</dbReference>
<proteinExistence type="predicted"/>
<evidence type="ECO:0000256" key="1">
    <source>
        <dbReference type="SAM" id="MobiDB-lite"/>
    </source>
</evidence>
<sequence length="111" mass="11759">MNPPRPEKDFPPADAGATPEWLATVEPPPGRSRRQRLVILGVTVATVAGLWGLLLWQPGRAHWPRFIPVPNCSASAVAAAETGCVGGRQEVLLLPPSAAVDASLPPDDRQP</sequence>